<dbReference type="GO" id="GO:0004519">
    <property type="term" value="F:endonuclease activity"/>
    <property type="evidence" value="ECO:0007669"/>
    <property type="project" value="UniProtKB-KW"/>
</dbReference>
<dbReference type="PROSITE" id="PS51257">
    <property type="entry name" value="PROKAR_LIPOPROTEIN"/>
    <property type="match status" value="1"/>
</dbReference>
<dbReference type="InterPro" id="IPR042278">
    <property type="entry name" value="Mfa-like_1_N"/>
</dbReference>
<organism evidence="1 2">
    <name type="scientific">Proteiniphilum acetatigenes</name>
    <dbReference type="NCBI Taxonomy" id="294710"/>
    <lineage>
        <taxon>Bacteria</taxon>
        <taxon>Pseudomonadati</taxon>
        <taxon>Bacteroidota</taxon>
        <taxon>Bacteroidia</taxon>
        <taxon>Bacteroidales</taxon>
        <taxon>Dysgonomonadaceae</taxon>
        <taxon>Proteiniphilum</taxon>
    </lineage>
</organism>
<keyword evidence="1" id="KW-0255">Endonuclease</keyword>
<dbReference type="Gene3D" id="2.60.40.2630">
    <property type="match status" value="1"/>
</dbReference>
<proteinExistence type="predicted"/>
<protein>
    <submittedName>
        <fullName evidence="1">Putative endonuclease</fullName>
    </submittedName>
</protein>
<accession>A0A101HKX5</accession>
<dbReference type="Proteomes" id="UP000053860">
    <property type="component" value="Unassembled WGS sequence"/>
</dbReference>
<dbReference type="EMBL" id="LGGN01000008">
    <property type="protein sequence ID" value="KUK78713.1"/>
    <property type="molecule type" value="Genomic_DNA"/>
</dbReference>
<dbReference type="InterPro" id="IPR025049">
    <property type="entry name" value="Mfa-like_1"/>
</dbReference>
<evidence type="ECO:0000313" key="1">
    <source>
        <dbReference type="EMBL" id="KUK78713.1"/>
    </source>
</evidence>
<dbReference type="Gene3D" id="2.60.40.2620">
    <property type="entry name" value="Fimbrillin-like"/>
    <property type="match status" value="1"/>
</dbReference>
<keyword evidence="1" id="KW-0378">Hydrolase</keyword>
<gene>
    <name evidence="1" type="ORF">XD92_0104</name>
</gene>
<name>A0A101HKX5_9BACT</name>
<comment type="caution">
    <text evidence="1">The sequence shown here is derived from an EMBL/GenBank/DDBJ whole genome shotgun (WGS) entry which is preliminary data.</text>
</comment>
<dbReference type="CDD" id="cd13120">
    <property type="entry name" value="BF2867_like_N"/>
    <property type="match status" value="1"/>
</dbReference>
<reference evidence="2" key="1">
    <citation type="journal article" date="2015" name="MBio">
        <title>Genome-Resolved Metagenomic Analysis Reveals Roles for Candidate Phyla and Other Microbial Community Members in Biogeochemical Transformations in Oil Reservoirs.</title>
        <authorList>
            <person name="Hu P."/>
            <person name="Tom L."/>
            <person name="Singh A."/>
            <person name="Thomas B.C."/>
            <person name="Baker B.J."/>
            <person name="Piceno Y.M."/>
            <person name="Andersen G.L."/>
            <person name="Banfield J.F."/>
        </authorList>
    </citation>
    <scope>NUCLEOTIDE SEQUENCE [LARGE SCALE GENOMIC DNA]</scope>
</reference>
<sequence>MLTFGKMMLPLAGIALLLSSCSKEEVQEATITAESVEAIFTTRSQETTRATGNRWEAGDLIGIFALREGMPLSTDAVYDAKANIAYENNVDGTSGLFTPAMTPIRFPADGSAIDFVAYYPYSTAVSSDYQLAIDLSQQTPLSAIDLMYATATGQTKANPSVPLTFTHSLSRFELTLTADEGLLLEGATLIIDNVLTEGSMNLATGTVTAGTTSSSITPVISIDAANNRAVATAILLPGQQADALSVQILLADGKQYHWSPAAATLLSGKHYSYSLNLTASVPGAE</sequence>
<evidence type="ECO:0000313" key="2">
    <source>
        <dbReference type="Proteomes" id="UP000053860"/>
    </source>
</evidence>
<keyword evidence="1" id="KW-0540">Nuclease</keyword>
<dbReference type="Pfam" id="PF13149">
    <property type="entry name" value="Mfa_like_1"/>
    <property type="match status" value="1"/>
</dbReference>
<dbReference type="AlphaFoldDB" id="A0A101HKX5"/>
<dbReference type="CDD" id="cd13121">
    <property type="entry name" value="BF2867_like_C"/>
    <property type="match status" value="1"/>
</dbReference>